<dbReference type="EnsemblPlants" id="Kaladp0046s0031.1.v1.1">
    <property type="protein sequence ID" value="Kaladp0046s0031.1.v1.1.CDS.1"/>
    <property type="gene ID" value="Kaladp0046s0031.v1.1"/>
</dbReference>
<evidence type="ECO:0000313" key="2">
    <source>
        <dbReference type="Proteomes" id="UP000594263"/>
    </source>
</evidence>
<evidence type="ECO:0000313" key="1">
    <source>
        <dbReference type="EnsemblPlants" id="Kaladp0046s0031.2.v1.1.CDS.1"/>
    </source>
</evidence>
<organism evidence="1 2">
    <name type="scientific">Kalanchoe fedtschenkoi</name>
    <name type="common">Lavender scallops</name>
    <name type="synonym">South American air plant</name>
    <dbReference type="NCBI Taxonomy" id="63787"/>
    <lineage>
        <taxon>Eukaryota</taxon>
        <taxon>Viridiplantae</taxon>
        <taxon>Streptophyta</taxon>
        <taxon>Embryophyta</taxon>
        <taxon>Tracheophyta</taxon>
        <taxon>Spermatophyta</taxon>
        <taxon>Magnoliopsida</taxon>
        <taxon>eudicotyledons</taxon>
        <taxon>Gunneridae</taxon>
        <taxon>Pentapetalae</taxon>
        <taxon>Saxifragales</taxon>
        <taxon>Crassulaceae</taxon>
        <taxon>Kalanchoe</taxon>
    </lineage>
</organism>
<dbReference type="Gramene" id="Kaladp0046s0031.1.v1.1">
    <property type="protein sequence ID" value="Kaladp0046s0031.1.v1.1.CDS.1"/>
    <property type="gene ID" value="Kaladp0046s0031.v1.1"/>
</dbReference>
<dbReference type="EnsemblPlants" id="Kaladp0046s0031.2.v1.1">
    <property type="protein sequence ID" value="Kaladp0046s0031.2.v1.1.CDS.1"/>
    <property type="gene ID" value="Kaladp0046s0031.v1.1"/>
</dbReference>
<accession>A0A7N0TUB0</accession>
<sequence length="79" mass="9027">MFIVAACIFFLSPSFLHIFISRSPFFVLLVLLNSLVHRLFHHCSLLGPEQFVIRHLPSKIKVSAVQSFTFNLPLNLGRC</sequence>
<name>A0A7N0TUB0_KALFE</name>
<dbReference type="AlphaFoldDB" id="A0A7N0TUB0"/>
<dbReference type="Gramene" id="Kaladp0046s0031.2.v1.1">
    <property type="protein sequence ID" value="Kaladp0046s0031.2.v1.1.CDS.1"/>
    <property type="gene ID" value="Kaladp0046s0031.v1.1"/>
</dbReference>
<reference evidence="1" key="1">
    <citation type="submission" date="2021-01" db="UniProtKB">
        <authorList>
            <consortium name="EnsemblPlants"/>
        </authorList>
    </citation>
    <scope>IDENTIFICATION</scope>
</reference>
<protein>
    <submittedName>
        <fullName evidence="1">Uncharacterized protein</fullName>
    </submittedName>
</protein>
<dbReference type="Proteomes" id="UP000594263">
    <property type="component" value="Unplaced"/>
</dbReference>
<proteinExistence type="predicted"/>
<keyword evidence="2" id="KW-1185">Reference proteome</keyword>